<reference evidence="2 3" key="2">
    <citation type="submission" date="2018-12" db="EMBL/GenBank/DDBJ databases">
        <title>Simiduia agarivorans gen. nov., sp. nov., a marine, agarolytic bacterium isolated from shallow coastal water from Keelung, Taiwan.</title>
        <authorList>
            <person name="Shieh W.Y."/>
        </authorList>
    </citation>
    <scope>NUCLEOTIDE SEQUENCE [LARGE SCALE GENOMIC DNA]</scope>
    <source>
        <strain evidence="2 3">GTF-13</strain>
    </source>
</reference>
<dbReference type="Gene3D" id="1.10.150.650">
    <property type="match status" value="1"/>
</dbReference>
<name>A0A3P3VSK4_9GAMM</name>
<dbReference type="InterPro" id="IPR004013">
    <property type="entry name" value="PHP_dom"/>
</dbReference>
<dbReference type="EMBL" id="QWEZ01000001">
    <property type="protein sequence ID" value="RRJ85434.1"/>
    <property type="molecule type" value="Genomic_DNA"/>
</dbReference>
<evidence type="ECO:0000313" key="2">
    <source>
        <dbReference type="EMBL" id="RRJ85434.1"/>
    </source>
</evidence>
<dbReference type="Proteomes" id="UP000280792">
    <property type="component" value="Unassembled WGS sequence"/>
</dbReference>
<sequence length="286" mass="30517">MVDLHCHTNHSDGALSPLELLARAEEQGVELLAVTDHDEVSGVREVIAASTNSPVRVISGIELSSVWGGVGIHVVGLNFDLDAPLLGEVLELQRQARDARAQTIATRLERIGGEGVLAGALAIARQSRGLSQDAGVRVQLGRPHFADYLIASGVVDSREMAFRKYLGAGKPGDVKCHWPTMETVIGWIRALGGTAVLAHPHHYKMTNTRLRKLLSAFAAAGGEAMEVASGSLPRHKMPWYASLCAEFGLKASMGSDFHAPLGPWCELGKLAPLPDGCEPVWGDWAG</sequence>
<protein>
    <submittedName>
        <fullName evidence="2">PHP domain-containing protein</fullName>
    </submittedName>
</protein>
<feature type="domain" description="Polymerase/histidinol phosphatase N-terminal" evidence="1">
    <location>
        <begin position="2"/>
        <end position="67"/>
    </location>
</feature>
<comment type="caution">
    <text evidence="2">The sequence shown here is derived from an EMBL/GenBank/DDBJ whole genome shotgun (WGS) entry which is preliminary data.</text>
</comment>
<dbReference type="InterPro" id="IPR052018">
    <property type="entry name" value="PHP_domain"/>
</dbReference>
<dbReference type="PANTHER" id="PTHR42924:SF3">
    <property type="entry name" value="POLYMERASE_HISTIDINOL PHOSPHATASE N-TERMINAL DOMAIN-CONTAINING PROTEIN"/>
    <property type="match status" value="1"/>
</dbReference>
<evidence type="ECO:0000259" key="1">
    <source>
        <dbReference type="SMART" id="SM00481"/>
    </source>
</evidence>
<dbReference type="GO" id="GO:0035312">
    <property type="term" value="F:5'-3' DNA exonuclease activity"/>
    <property type="evidence" value="ECO:0007669"/>
    <property type="project" value="TreeGrafter"/>
</dbReference>
<organism evidence="2 3">
    <name type="scientific">Aestuariirhabdus litorea</name>
    <dbReference type="NCBI Taxonomy" id="2528527"/>
    <lineage>
        <taxon>Bacteria</taxon>
        <taxon>Pseudomonadati</taxon>
        <taxon>Pseudomonadota</taxon>
        <taxon>Gammaproteobacteria</taxon>
        <taxon>Oceanospirillales</taxon>
        <taxon>Aestuariirhabdaceae</taxon>
        <taxon>Aestuariirhabdus</taxon>
    </lineage>
</organism>
<dbReference type="Gene3D" id="3.20.20.140">
    <property type="entry name" value="Metal-dependent hydrolases"/>
    <property type="match status" value="1"/>
</dbReference>
<dbReference type="PANTHER" id="PTHR42924">
    <property type="entry name" value="EXONUCLEASE"/>
    <property type="match status" value="1"/>
</dbReference>
<dbReference type="InterPro" id="IPR016195">
    <property type="entry name" value="Pol/histidinol_Pase-like"/>
</dbReference>
<keyword evidence="3" id="KW-1185">Reference proteome</keyword>
<dbReference type="SMART" id="SM00481">
    <property type="entry name" value="POLIIIAc"/>
    <property type="match status" value="1"/>
</dbReference>
<dbReference type="SUPFAM" id="SSF89550">
    <property type="entry name" value="PHP domain-like"/>
    <property type="match status" value="1"/>
</dbReference>
<dbReference type="Pfam" id="PF02811">
    <property type="entry name" value="PHP"/>
    <property type="match status" value="1"/>
</dbReference>
<proteinExistence type="predicted"/>
<dbReference type="GO" id="GO:0004534">
    <property type="term" value="F:5'-3' RNA exonuclease activity"/>
    <property type="evidence" value="ECO:0007669"/>
    <property type="project" value="TreeGrafter"/>
</dbReference>
<dbReference type="AlphaFoldDB" id="A0A3P3VSK4"/>
<gene>
    <name evidence="2" type="ORF">D0544_03640</name>
</gene>
<reference evidence="2 3" key="1">
    <citation type="submission" date="2018-08" db="EMBL/GenBank/DDBJ databases">
        <authorList>
            <person name="Khan S.A."/>
        </authorList>
    </citation>
    <scope>NUCLEOTIDE SEQUENCE [LARGE SCALE GENOMIC DNA]</scope>
    <source>
        <strain evidence="2 3">GTF-13</strain>
    </source>
</reference>
<evidence type="ECO:0000313" key="3">
    <source>
        <dbReference type="Proteomes" id="UP000280792"/>
    </source>
</evidence>
<accession>A0A3P3VSK4</accession>
<dbReference type="CDD" id="cd07438">
    <property type="entry name" value="PHP_HisPPase_AMP"/>
    <property type="match status" value="1"/>
</dbReference>
<dbReference type="InterPro" id="IPR003141">
    <property type="entry name" value="Pol/His_phosphatase_N"/>
</dbReference>